<reference evidence="4" key="3">
    <citation type="submission" date="2025-09" db="UniProtKB">
        <authorList>
            <consortium name="Ensembl"/>
        </authorList>
    </citation>
    <scope>IDENTIFICATION</scope>
</reference>
<dbReference type="GO" id="GO:0010890">
    <property type="term" value="P:positive regulation of triglyceride storage"/>
    <property type="evidence" value="ECO:0007669"/>
    <property type="project" value="TreeGrafter"/>
</dbReference>
<dbReference type="Proteomes" id="UP000472263">
    <property type="component" value="Chromosome 1"/>
</dbReference>
<comment type="subcellular location">
    <subcellularLocation>
        <location evidence="1">Lipid droplet</location>
    </subcellularLocation>
</comment>
<reference evidence="4" key="2">
    <citation type="submission" date="2025-08" db="UniProtKB">
        <authorList>
            <consortium name="Ensembl"/>
        </authorList>
    </citation>
    <scope>IDENTIFICATION</scope>
</reference>
<reference evidence="4" key="1">
    <citation type="submission" date="2019-06" db="EMBL/GenBank/DDBJ databases">
        <authorList>
            <consortium name="Wellcome Sanger Institute Data Sharing"/>
        </authorList>
    </citation>
    <scope>NUCLEOTIDE SEQUENCE [LARGE SCALE GENOMIC DNA]</scope>
</reference>
<dbReference type="GO" id="GO:0019915">
    <property type="term" value="P:lipid storage"/>
    <property type="evidence" value="ECO:0007669"/>
    <property type="project" value="TreeGrafter"/>
</dbReference>
<name>A0A667WSW7_9TELE</name>
<dbReference type="GeneTree" id="ENSGT00950000182920"/>
<dbReference type="PANTHER" id="PTHR14024:SF25">
    <property type="entry name" value="PERILIPIN-2"/>
    <property type="match status" value="1"/>
</dbReference>
<dbReference type="Pfam" id="PF03036">
    <property type="entry name" value="Perilipin"/>
    <property type="match status" value="1"/>
</dbReference>
<dbReference type="GO" id="GO:0005829">
    <property type="term" value="C:cytosol"/>
    <property type="evidence" value="ECO:0007669"/>
    <property type="project" value="TreeGrafter"/>
</dbReference>
<dbReference type="Ensembl" id="ENSMMDT00005000165.1">
    <property type="protein sequence ID" value="ENSMMDP00005000161.1"/>
    <property type="gene ID" value="ENSMMDG00005000100.1"/>
</dbReference>
<proteinExistence type="inferred from homology"/>
<accession>A0A667WSW7</accession>
<evidence type="ECO:0000313" key="5">
    <source>
        <dbReference type="Proteomes" id="UP000472263"/>
    </source>
</evidence>
<dbReference type="PANTHER" id="PTHR14024">
    <property type="entry name" value="PERILIPIN"/>
    <property type="match status" value="1"/>
</dbReference>
<dbReference type="GO" id="GO:0005811">
    <property type="term" value="C:lipid droplet"/>
    <property type="evidence" value="ECO:0007669"/>
    <property type="project" value="UniProtKB-SubCell"/>
</dbReference>
<dbReference type="AlphaFoldDB" id="A0A667WSW7"/>
<evidence type="ECO:0000256" key="3">
    <source>
        <dbReference type="ARBA" id="ARBA00022677"/>
    </source>
</evidence>
<organism evidence="4 5">
    <name type="scientific">Myripristis murdjan</name>
    <name type="common">pinecone soldierfish</name>
    <dbReference type="NCBI Taxonomy" id="586833"/>
    <lineage>
        <taxon>Eukaryota</taxon>
        <taxon>Metazoa</taxon>
        <taxon>Chordata</taxon>
        <taxon>Craniata</taxon>
        <taxon>Vertebrata</taxon>
        <taxon>Euteleostomi</taxon>
        <taxon>Actinopterygii</taxon>
        <taxon>Neopterygii</taxon>
        <taxon>Teleostei</taxon>
        <taxon>Neoteleostei</taxon>
        <taxon>Acanthomorphata</taxon>
        <taxon>Holocentriformes</taxon>
        <taxon>Holocentridae</taxon>
        <taxon>Myripristis</taxon>
    </lineage>
</organism>
<sequence length="121" mass="13088">TATLTLSHEPPFLVRLAKLPVVRSACAVLSVLYRDTKCSHPSLQSVCDVLETGVTAIGSVAYGRVSPVIIKLEPQISVANDVACKGLDWLEATFPVLQKPTEQVSFPQPLALLNEVQKNYS</sequence>
<dbReference type="InParanoid" id="A0A667WSW7"/>
<comment type="similarity">
    <text evidence="2">Belongs to the perilipin family.</text>
</comment>
<dbReference type="InterPro" id="IPR004279">
    <property type="entry name" value="Perilipin"/>
</dbReference>
<keyword evidence="3" id="KW-0551">Lipid droplet</keyword>
<evidence type="ECO:0000256" key="2">
    <source>
        <dbReference type="ARBA" id="ARBA00006311"/>
    </source>
</evidence>
<evidence type="ECO:0000256" key="1">
    <source>
        <dbReference type="ARBA" id="ARBA00004502"/>
    </source>
</evidence>
<protein>
    <submittedName>
        <fullName evidence="4">Uncharacterized protein</fullName>
    </submittedName>
</protein>
<keyword evidence="5" id="KW-1185">Reference proteome</keyword>
<evidence type="ECO:0000313" key="4">
    <source>
        <dbReference type="Ensembl" id="ENSMMDP00005000161.1"/>
    </source>
</evidence>